<evidence type="ECO:0000259" key="10">
    <source>
        <dbReference type="Pfam" id="PF06814"/>
    </source>
</evidence>
<dbReference type="Pfam" id="PF21902">
    <property type="entry name" value="PTM1-like_N"/>
    <property type="match status" value="1"/>
</dbReference>
<keyword evidence="3 8" id="KW-0812">Transmembrane</keyword>
<comment type="subcellular location">
    <subcellularLocation>
        <location evidence="1">Membrane</location>
        <topology evidence="1">Multi-pass membrane protein</topology>
    </subcellularLocation>
</comment>
<organism evidence="12 13">
    <name type="scientific">Wickerhamomyces mucosus</name>
    <dbReference type="NCBI Taxonomy" id="1378264"/>
    <lineage>
        <taxon>Eukaryota</taxon>
        <taxon>Fungi</taxon>
        <taxon>Dikarya</taxon>
        <taxon>Ascomycota</taxon>
        <taxon>Saccharomycotina</taxon>
        <taxon>Saccharomycetes</taxon>
        <taxon>Phaffomycetales</taxon>
        <taxon>Wickerhamomycetaceae</taxon>
        <taxon>Wickerhamomyces</taxon>
    </lineage>
</organism>
<dbReference type="PANTHER" id="PTHR21229:SF1">
    <property type="entry name" value="GH17801P"/>
    <property type="match status" value="1"/>
</dbReference>
<feature type="transmembrane region" description="Helical" evidence="8">
    <location>
        <begin position="220"/>
        <end position="239"/>
    </location>
</feature>
<keyword evidence="6 8" id="KW-0472">Membrane</keyword>
<feature type="compositionally biased region" description="Basic and acidic residues" evidence="7">
    <location>
        <begin position="537"/>
        <end position="556"/>
    </location>
</feature>
<feature type="transmembrane region" description="Helical" evidence="8">
    <location>
        <begin position="298"/>
        <end position="318"/>
    </location>
</feature>
<sequence length="556" mass="63972">MNPNPIYWITTLVFFLQIVLANIDSINNVDTQVCAGMYDKRTWGGSVNPFISTNLKSFGDNNNDNENDIDVSIIVFDYADVDLIGYEWKNGEKKYVCDTFALELNICDKDQFGQFIYNQSLIGQNTSEIKTFTINNLGLDNDELYPISNTGYYCVASYNRLSTDYKIDVNFRNSFGKLSAAEFPKLTLYAALAIAYAVSLANFGFQFYRHKHEILPLQKYFLAFFIFLTVENVLIWSYYDLTNRVGSQDVGVKVYMVFISLLGSAKFTFSFFLLLVIALGYGVVYPKLEKQVMLKCKILAFIHYSFAVFYTITTYLSNPENPNFISGIAALLIIIATAVFYFTSLKALKEILFLLNTQKQIVKLKMYQYLFRTIVISLLALVSGVFISSFVFIGMTSTELIEQHWKSRFFFFDFWPSLVYFIVFNIIAYIWRPTDTSYMLVASQQLPTDPEYAADFELDDIGSLQGDNDRFEGQGRRLSDDSLDLERVDENGNENGNFDQNNFDIDEEIDNSHKKELNTNKTDDDVDSSPFEEINTEDDRNYDPFKDPENPFTKKD</sequence>
<feature type="transmembrane region" description="Helical" evidence="8">
    <location>
        <begin position="259"/>
        <end position="286"/>
    </location>
</feature>
<evidence type="ECO:0000313" key="12">
    <source>
        <dbReference type="EMBL" id="KAH3676073.1"/>
    </source>
</evidence>
<dbReference type="InterPro" id="IPR009637">
    <property type="entry name" value="GPR107/GPR108-like"/>
</dbReference>
<name>A0A9P8PPU2_9ASCO</name>
<evidence type="ECO:0000313" key="13">
    <source>
        <dbReference type="Proteomes" id="UP000769528"/>
    </source>
</evidence>
<dbReference type="PANTHER" id="PTHR21229">
    <property type="entry name" value="LUNG SEVEN TRANSMEMBRANE RECEPTOR"/>
    <property type="match status" value="1"/>
</dbReference>
<comment type="caution">
    <text evidence="12">The sequence shown here is derived from an EMBL/GenBank/DDBJ whole genome shotgun (WGS) entry which is preliminary data.</text>
</comment>
<proteinExistence type="inferred from homology"/>
<dbReference type="AlphaFoldDB" id="A0A9P8PPU2"/>
<gene>
    <name evidence="12" type="ORF">WICMUC_002370</name>
</gene>
<keyword evidence="13" id="KW-1185">Reference proteome</keyword>
<dbReference type="OrthoDB" id="19932at2759"/>
<evidence type="ECO:0000259" key="11">
    <source>
        <dbReference type="Pfam" id="PF21902"/>
    </source>
</evidence>
<evidence type="ECO:0000256" key="9">
    <source>
        <dbReference type="SAM" id="SignalP"/>
    </source>
</evidence>
<reference evidence="12" key="1">
    <citation type="journal article" date="2021" name="Open Biol.">
        <title>Shared evolutionary footprints suggest mitochondrial oxidative damage underlies multiple complex I losses in fungi.</title>
        <authorList>
            <person name="Schikora-Tamarit M.A."/>
            <person name="Marcet-Houben M."/>
            <person name="Nosek J."/>
            <person name="Gabaldon T."/>
        </authorList>
    </citation>
    <scope>NUCLEOTIDE SEQUENCE</scope>
    <source>
        <strain evidence="12">CBS6341</strain>
    </source>
</reference>
<feature type="transmembrane region" description="Helical" evidence="8">
    <location>
        <begin position="369"/>
        <end position="394"/>
    </location>
</feature>
<dbReference type="InterPro" id="IPR053938">
    <property type="entry name" value="PTM1-like_N"/>
</dbReference>
<protein>
    <recommendedName>
        <fullName evidence="14">Membrane protein PTM1</fullName>
    </recommendedName>
</protein>
<feature type="domain" description="GOST seven transmembrane" evidence="10">
    <location>
        <begin position="184"/>
        <end position="437"/>
    </location>
</feature>
<evidence type="ECO:0008006" key="14">
    <source>
        <dbReference type="Google" id="ProtNLM"/>
    </source>
</evidence>
<accession>A0A9P8PPU2</accession>
<feature type="compositionally biased region" description="Low complexity" evidence="7">
    <location>
        <begin position="493"/>
        <end position="503"/>
    </location>
</feature>
<dbReference type="InterPro" id="IPR053937">
    <property type="entry name" value="GOST_TM"/>
</dbReference>
<evidence type="ECO:0000256" key="7">
    <source>
        <dbReference type="SAM" id="MobiDB-lite"/>
    </source>
</evidence>
<feature type="transmembrane region" description="Helical" evidence="8">
    <location>
        <begin position="414"/>
        <end position="431"/>
    </location>
</feature>
<reference evidence="12" key="2">
    <citation type="submission" date="2021-01" db="EMBL/GenBank/DDBJ databases">
        <authorList>
            <person name="Schikora-Tamarit M.A."/>
        </authorList>
    </citation>
    <scope>NUCLEOTIDE SEQUENCE</scope>
    <source>
        <strain evidence="12">CBS6341</strain>
    </source>
</reference>
<comment type="similarity">
    <text evidence="2">Belongs to the LU7TM family.</text>
</comment>
<evidence type="ECO:0000256" key="3">
    <source>
        <dbReference type="ARBA" id="ARBA00022692"/>
    </source>
</evidence>
<feature type="chain" id="PRO_5040226090" description="Membrane protein PTM1" evidence="9">
    <location>
        <begin position="22"/>
        <end position="556"/>
    </location>
</feature>
<evidence type="ECO:0000256" key="4">
    <source>
        <dbReference type="ARBA" id="ARBA00022729"/>
    </source>
</evidence>
<feature type="signal peptide" evidence="9">
    <location>
        <begin position="1"/>
        <end position="21"/>
    </location>
</feature>
<evidence type="ECO:0000256" key="5">
    <source>
        <dbReference type="ARBA" id="ARBA00022989"/>
    </source>
</evidence>
<evidence type="ECO:0000256" key="1">
    <source>
        <dbReference type="ARBA" id="ARBA00004141"/>
    </source>
</evidence>
<evidence type="ECO:0000256" key="8">
    <source>
        <dbReference type="SAM" id="Phobius"/>
    </source>
</evidence>
<dbReference type="GO" id="GO:0005794">
    <property type="term" value="C:Golgi apparatus"/>
    <property type="evidence" value="ECO:0007669"/>
    <property type="project" value="TreeGrafter"/>
</dbReference>
<feature type="domain" description="PTM1-like N-terminal" evidence="11">
    <location>
        <begin position="31"/>
        <end position="173"/>
    </location>
</feature>
<feature type="region of interest" description="Disordered" evidence="7">
    <location>
        <begin position="482"/>
        <end position="556"/>
    </location>
</feature>
<dbReference type="GO" id="GO:0042147">
    <property type="term" value="P:retrograde transport, endosome to Golgi"/>
    <property type="evidence" value="ECO:0007669"/>
    <property type="project" value="TreeGrafter"/>
</dbReference>
<dbReference type="GO" id="GO:0005829">
    <property type="term" value="C:cytosol"/>
    <property type="evidence" value="ECO:0007669"/>
    <property type="project" value="GOC"/>
</dbReference>
<feature type="transmembrane region" description="Helical" evidence="8">
    <location>
        <begin position="324"/>
        <end position="348"/>
    </location>
</feature>
<keyword evidence="5 8" id="KW-1133">Transmembrane helix</keyword>
<dbReference type="EMBL" id="JAEUBF010000681">
    <property type="protein sequence ID" value="KAH3676073.1"/>
    <property type="molecule type" value="Genomic_DNA"/>
</dbReference>
<dbReference type="Pfam" id="PF06814">
    <property type="entry name" value="GOST_TM"/>
    <property type="match status" value="1"/>
</dbReference>
<feature type="compositionally biased region" description="Basic and acidic residues" evidence="7">
    <location>
        <begin position="510"/>
        <end position="523"/>
    </location>
</feature>
<keyword evidence="4 9" id="KW-0732">Signal</keyword>
<evidence type="ECO:0000256" key="2">
    <source>
        <dbReference type="ARBA" id="ARBA00007883"/>
    </source>
</evidence>
<dbReference type="Proteomes" id="UP000769528">
    <property type="component" value="Unassembled WGS sequence"/>
</dbReference>
<dbReference type="GO" id="GO:0016020">
    <property type="term" value="C:membrane"/>
    <property type="evidence" value="ECO:0007669"/>
    <property type="project" value="UniProtKB-SubCell"/>
</dbReference>
<feature type="transmembrane region" description="Helical" evidence="8">
    <location>
        <begin position="186"/>
        <end position="208"/>
    </location>
</feature>
<evidence type="ECO:0000256" key="6">
    <source>
        <dbReference type="ARBA" id="ARBA00023136"/>
    </source>
</evidence>